<evidence type="ECO:0000256" key="1">
    <source>
        <dbReference type="SAM" id="MobiDB-lite"/>
    </source>
</evidence>
<keyword evidence="4" id="KW-1185">Reference proteome</keyword>
<keyword evidence="2" id="KW-0472">Membrane</keyword>
<sequence length="1352" mass="150646">MLAAVESTALAVGAWITAVLLKAFQCIDWLDSTMLLKLGPKYRPVRRVLDAILTKIWNAAAICLNKLGPCLPGSFAVDYGHRTRCHWSRIRKVQYLLQNRRNTHASASEEWQLASSAPLNSPHSFGASFSNVTSRLDLTALQDLITTYKARDAVAAAAEYLNRGLLRAFYCFVLVLSGVFYFGKLILFRSVRRVRYLAILLTLVSFSIIMFRKHPEQLKAVKITLGSKAVAGATAEGDPTTKTTEAMSDVDVATAVINQQNPKAASTRFNDEDLTSWVNFLVDKHHLGSDFKYQAVQLAPLFDAETVNGKAQYPTADRPIDDLTPSLNVMNQDLVASHFGFRPSNRGFQDIHMPGRAAIRADERHARLQALNDYGEVDRKGYRGKTKTEIRKMIEMEERIRSEIADTEEVAKKIAQALEGVGDGSEVPAWFDGLRVYRYKNDHLQAYSLPFPDEVVEEFVDTVSEEDRKLFDELNNGILDPEPDATSVDDIPAQVSPQNTAEVFFDPVAPATNISEIKKRMAAQPAVARIGESIVNQYGDEGGDLSNQFRALVAQLESYINSAETNRKTKIAVPISFDTTGSKTLDKIAAQDIVVTYGNSSLITITTNSTAVAVADGDVKFVVTAGSLQLINETPKEVSVDSFLSAPEPVDEKTGQPVERKIKKNTGDDKRHKKDPPAKMTAVLPSVAASMSHLTLPRGVIHVPVSGRGFAQNIEPPAAPLWTEIAGGMKSKNGKPFLRSQYKRLPERKSGEPPLLPNVPKGVSVDASGLMVGISTTYSRLHNNDFAAIDDWARWLADGKGQSNGAFLYLVLHRPRNNETNTVRDLLTERGIFFDIVEDWGHEEEGVGGGPEDVHPLPIVPDADSIRYANLLDWMRAYCHDNFGEGRPKVLHEATINDSDGTMYKKDRKMLQPDKWDMLVYALLDDDIFVPDMGRLVAKLQEHRGLPTGYDPRVGRSPDETQLDTDMWLGFPSDPWSDWTFHNGTTLHEQSEWEQATYGNATTTKLLDDRFVHPDVSTYLPSAYGGGAMFMFVDLAHQMADLACMRRSKGDNIINTVFKANRAAFYRGEHLEASWDEQLYRCTAQNLPDVRLRLVPSYYAPSDAAVYGTEWESAMMHNTFGKHLARLTQYNGGTHPMVMHNHRTWHNFDVGAAHQVADVCGKDGFLQRFAFADGWVLTNGYSLTHYDDLRTVKLEYHPGFEGSDFANLGDQQEMKTPSMLERFRVHQEQRQYHDQLHMVLEYPTRPRDAQALDWTGQQQTYRLIETTVAQDGTVLQAYLRPAATPLRDLTAIGGRKHFKEAQGRMAVPLEALVGLDGSDADRATEAPAPDQDELFVVVWQPPGDDVAPDARV</sequence>
<evidence type="ECO:0000313" key="3">
    <source>
        <dbReference type="EMBL" id="CAK7267971.1"/>
    </source>
</evidence>
<evidence type="ECO:0000313" key="4">
    <source>
        <dbReference type="Proteomes" id="UP001642502"/>
    </source>
</evidence>
<protein>
    <recommendedName>
        <fullName evidence="5">Glycosyltransferase family 31 protein</fullName>
    </recommendedName>
</protein>
<keyword evidence="2" id="KW-1133">Transmembrane helix</keyword>
<name>A0ABP0DK00_9PEZI</name>
<feature type="region of interest" description="Disordered" evidence="1">
    <location>
        <begin position="646"/>
        <end position="678"/>
    </location>
</feature>
<evidence type="ECO:0000256" key="2">
    <source>
        <dbReference type="SAM" id="Phobius"/>
    </source>
</evidence>
<dbReference type="EMBL" id="CAWUON010000032">
    <property type="protein sequence ID" value="CAK7267971.1"/>
    <property type="molecule type" value="Genomic_DNA"/>
</dbReference>
<reference evidence="3 4" key="1">
    <citation type="submission" date="2024-01" db="EMBL/GenBank/DDBJ databases">
        <authorList>
            <person name="Allen C."/>
            <person name="Tagirdzhanova G."/>
        </authorList>
    </citation>
    <scope>NUCLEOTIDE SEQUENCE [LARGE SCALE GENOMIC DNA]</scope>
    <source>
        <strain evidence="3 4">CBS 119000</strain>
    </source>
</reference>
<proteinExistence type="predicted"/>
<accession>A0ABP0DK00</accession>
<evidence type="ECO:0008006" key="5">
    <source>
        <dbReference type="Google" id="ProtNLM"/>
    </source>
</evidence>
<feature type="compositionally biased region" description="Basic and acidic residues" evidence="1">
    <location>
        <begin position="650"/>
        <end position="670"/>
    </location>
</feature>
<gene>
    <name evidence="3" type="ORF">SEPCBS119000_002819</name>
</gene>
<dbReference type="Proteomes" id="UP001642502">
    <property type="component" value="Unassembled WGS sequence"/>
</dbReference>
<comment type="caution">
    <text evidence="3">The sequence shown here is derived from an EMBL/GenBank/DDBJ whole genome shotgun (WGS) entry which is preliminary data.</text>
</comment>
<organism evidence="3 4">
    <name type="scientific">Sporothrix epigloea</name>
    <dbReference type="NCBI Taxonomy" id="1892477"/>
    <lineage>
        <taxon>Eukaryota</taxon>
        <taxon>Fungi</taxon>
        <taxon>Dikarya</taxon>
        <taxon>Ascomycota</taxon>
        <taxon>Pezizomycotina</taxon>
        <taxon>Sordariomycetes</taxon>
        <taxon>Sordariomycetidae</taxon>
        <taxon>Ophiostomatales</taxon>
        <taxon>Ophiostomataceae</taxon>
        <taxon>Sporothrix</taxon>
    </lineage>
</organism>
<feature type="transmembrane region" description="Helical" evidence="2">
    <location>
        <begin position="164"/>
        <end position="182"/>
    </location>
</feature>
<keyword evidence="2" id="KW-0812">Transmembrane</keyword>
<feature type="transmembrane region" description="Helical" evidence="2">
    <location>
        <begin position="194"/>
        <end position="211"/>
    </location>
</feature>